<feature type="domain" description="GST N-terminal" evidence="6">
    <location>
        <begin position="1"/>
        <end position="82"/>
    </location>
</feature>
<feature type="domain" description="GST C-terminal" evidence="7">
    <location>
        <begin position="89"/>
        <end position="232"/>
    </location>
</feature>
<dbReference type="PROSITE" id="PS50405">
    <property type="entry name" value="GST_CTER"/>
    <property type="match status" value="1"/>
</dbReference>
<evidence type="ECO:0000256" key="1">
    <source>
        <dbReference type="ARBA" id="ARBA00009899"/>
    </source>
</evidence>
<dbReference type="SUPFAM" id="SSF52833">
    <property type="entry name" value="Thioredoxin-like"/>
    <property type="match status" value="1"/>
</dbReference>
<dbReference type="FunFam" id="3.40.30.10:FF:000176">
    <property type="entry name" value="Glutathione S-transferase theta-1"/>
    <property type="match status" value="1"/>
</dbReference>
<dbReference type="SFLD" id="SFLDG00358">
    <property type="entry name" value="Main_(cytGST)"/>
    <property type="match status" value="1"/>
</dbReference>
<dbReference type="InterPro" id="IPR036282">
    <property type="entry name" value="Glutathione-S-Trfase_C_sf"/>
</dbReference>
<dbReference type="InterPro" id="IPR010987">
    <property type="entry name" value="Glutathione-S-Trfase_C-like"/>
</dbReference>
<comment type="similarity">
    <text evidence="1">Belongs to the GST superfamily. Theta family.</text>
</comment>
<evidence type="ECO:0000313" key="9">
    <source>
        <dbReference type="Proteomes" id="UP000241394"/>
    </source>
</evidence>
<dbReference type="Gene3D" id="3.40.30.10">
    <property type="entry name" value="Glutaredoxin"/>
    <property type="match status" value="1"/>
</dbReference>
<dbReference type="OMA" id="CQYRVDE"/>
<dbReference type="Gene3D" id="1.20.1050.10">
    <property type="match status" value="1"/>
</dbReference>
<comment type="caution">
    <text evidence="8">The sequence shown here is derived from an EMBL/GenBank/DDBJ whole genome shotgun (WGS) entry which is preliminary data.</text>
</comment>
<dbReference type="SFLD" id="SFLDS00019">
    <property type="entry name" value="Glutathione_Transferase_(cytos"/>
    <property type="match status" value="1"/>
</dbReference>
<dbReference type="GO" id="GO:0004364">
    <property type="term" value="F:glutathione transferase activity"/>
    <property type="evidence" value="ECO:0007669"/>
    <property type="project" value="UniProtKB-EC"/>
</dbReference>
<evidence type="ECO:0000313" key="8">
    <source>
        <dbReference type="EMBL" id="PSS09405.1"/>
    </source>
</evidence>
<dbReference type="OrthoDB" id="422574at2759"/>
<dbReference type="CDD" id="cd03050">
    <property type="entry name" value="GST_N_Theta"/>
    <property type="match status" value="1"/>
</dbReference>
<evidence type="ECO:0000256" key="3">
    <source>
        <dbReference type="ARBA" id="ARBA00022575"/>
    </source>
</evidence>
<comment type="catalytic activity">
    <reaction evidence="5">
        <text>RX + glutathione = an S-substituted glutathione + a halide anion + H(+)</text>
        <dbReference type="Rhea" id="RHEA:16437"/>
        <dbReference type="ChEBI" id="CHEBI:15378"/>
        <dbReference type="ChEBI" id="CHEBI:16042"/>
        <dbReference type="ChEBI" id="CHEBI:17792"/>
        <dbReference type="ChEBI" id="CHEBI:57925"/>
        <dbReference type="ChEBI" id="CHEBI:90779"/>
        <dbReference type="EC" id="2.5.1.18"/>
    </reaction>
</comment>
<reference evidence="8 9" key="1">
    <citation type="submission" date="2017-07" db="EMBL/GenBank/DDBJ databases">
        <title>An improved, manually edited Actinidia chinensis var. chinensis (kiwifruit) genome highlights the challenges associated with draft genomes and gene prediction in plants.</title>
        <authorList>
            <person name="Pilkington S."/>
            <person name="Crowhurst R."/>
            <person name="Hilario E."/>
            <person name="Nardozza S."/>
            <person name="Fraser L."/>
            <person name="Peng Y."/>
            <person name="Gunaseelan K."/>
            <person name="Simpson R."/>
            <person name="Tahir J."/>
            <person name="Deroles S."/>
            <person name="Templeton K."/>
            <person name="Luo Z."/>
            <person name="Davy M."/>
            <person name="Cheng C."/>
            <person name="Mcneilage M."/>
            <person name="Scaglione D."/>
            <person name="Liu Y."/>
            <person name="Zhang Q."/>
            <person name="Datson P."/>
            <person name="De Silva N."/>
            <person name="Gardiner S."/>
            <person name="Bassett H."/>
            <person name="Chagne D."/>
            <person name="Mccallum J."/>
            <person name="Dzierzon H."/>
            <person name="Deng C."/>
            <person name="Wang Y.-Y."/>
            <person name="Barron N."/>
            <person name="Manako K."/>
            <person name="Bowen J."/>
            <person name="Foster T."/>
            <person name="Erridge Z."/>
            <person name="Tiffin H."/>
            <person name="Waite C."/>
            <person name="Davies K."/>
            <person name="Grierson E."/>
            <person name="Laing W."/>
            <person name="Kirk R."/>
            <person name="Chen X."/>
            <person name="Wood M."/>
            <person name="Montefiori M."/>
            <person name="Brummell D."/>
            <person name="Schwinn K."/>
            <person name="Catanach A."/>
            <person name="Fullerton C."/>
            <person name="Li D."/>
            <person name="Meiyalaghan S."/>
            <person name="Nieuwenhuizen N."/>
            <person name="Read N."/>
            <person name="Prakash R."/>
            <person name="Hunter D."/>
            <person name="Zhang H."/>
            <person name="Mckenzie M."/>
            <person name="Knabel M."/>
            <person name="Harris A."/>
            <person name="Allan A."/>
            <person name="Chen A."/>
            <person name="Janssen B."/>
            <person name="Plunkett B."/>
            <person name="Dwamena C."/>
            <person name="Voogd C."/>
            <person name="Leif D."/>
            <person name="Lafferty D."/>
            <person name="Souleyre E."/>
            <person name="Varkonyi-Gasic E."/>
            <person name="Gambi F."/>
            <person name="Hanley J."/>
            <person name="Yao J.-L."/>
            <person name="Cheung J."/>
            <person name="David K."/>
            <person name="Warren B."/>
            <person name="Marsh K."/>
            <person name="Snowden K."/>
            <person name="Lin-Wang K."/>
            <person name="Brian L."/>
            <person name="Martinez-Sanchez M."/>
            <person name="Wang M."/>
            <person name="Ileperuma N."/>
            <person name="Macnee N."/>
            <person name="Campin R."/>
            <person name="Mcatee P."/>
            <person name="Drummond R."/>
            <person name="Espley R."/>
            <person name="Ireland H."/>
            <person name="Wu R."/>
            <person name="Atkinson R."/>
            <person name="Karunairetnam S."/>
            <person name="Bulley S."/>
            <person name="Chunkath S."/>
            <person name="Hanley Z."/>
            <person name="Storey R."/>
            <person name="Thrimawithana A."/>
            <person name="Thomson S."/>
            <person name="David C."/>
            <person name="Testolin R."/>
        </authorList>
    </citation>
    <scope>NUCLEOTIDE SEQUENCE [LARGE SCALE GENOMIC DNA]</scope>
    <source>
        <strain evidence="9">cv. Red5</strain>
        <tissue evidence="8">Young leaf</tissue>
    </source>
</reference>
<dbReference type="AlphaFoldDB" id="A0A2R6QJ23"/>
<reference evidence="9" key="2">
    <citation type="journal article" date="2018" name="BMC Genomics">
        <title>A manually annotated Actinidia chinensis var. chinensis (kiwifruit) genome highlights the challenges associated with draft genomes and gene prediction in plants.</title>
        <authorList>
            <person name="Pilkington S.M."/>
            <person name="Crowhurst R."/>
            <person name="Hilario E."/>
            <person name="Nardozza S."/>
            <person name="Fraser L."/>
            <person name="Peng Y."/>
            <person name="Gunaseelan K."/>
            <person name="Simpson R."/>
            <person name="Tahir J."/>
            <person name="Deroles S.C."/>
            <person name="Templeton K."/>
            <person name="Luo Z."/>
            <person name="Davy M."/>
            <person name="Cheng C."/>
            <person name="McNeilage M."/>
            <person name="Scaglione D."/>
            <person name="Liu Y."/>
            <person name="Zhang Q."/>
            <person name="Datson P."/>
            <person name="De Silva N."/>
            <person name="Gardiner S.E."/>
            <person name="Bassett H."/>
            <person name="Chagne D."/>
            <person name="McCallum J."/>
            <person name="Dzierzon H."/>
            <person name="Deng C."/>
            <person name="Wang Y.Y."/>
            <person name="Barron L."/>
            <person name="Manako K."/>
            <person name="Bowen J."/>
            <person name="Foster T.M."/>
            <person name="Erridge Z.A."/>
            <person name="Tiffin H."/>
            <person name="Waite C.N."/>
            <person name="Davies K.M."/>
            <person name="Grierson E.P."/>
            <person name="Laing W.A."/>
            <person name="Kirk R."/>
            <person name="Chen X."/>
            <person name="Wood M."/>
            <person name="Montefiori M."/>
            <person name="Brummell D.A."/>
            <person name="Schwinn K.E."/>
            <person name="Catanach A."/>
            <person name="Fullerton C."/>
            <person name="Li D."/>
            <person name="Meiyalaghan S."/>
            <person name="Nieuwenhuizen N."/>
            <person name="Read N."/>
            <person name="Prakash R."/>
            <person name="Hunter D."/>
            <person name="Zhang H."/>
            <person name="McKenzie M."/>
            <person name="Knabel M."/>
            <person name="Harris A."/>
            <person name="Allan A.C."/>
            <person name="Gleave A."/>
            <person name="Chen A."/>
            <person name="Janssen B.J."/>
            <person name="Plunkett B."/>
            <person name="Ampomah-Dwamena C."/>
            <person name="Voogd C."/>
            <person name="Leif D."/>
            <person name="Lafferty D."/>
            <person name="Souleyre E.J.F."/>
            <person name="Varkonyi-Gasic E."/>
            <person name="Gambi F."/>
            <person name="Hanley J."/>
            <person name="Yao J.L."/>
            <person name="Cheung J."/>
            <person name="David K.M."/>
            <person name="Warren B."/>
            <person name="Marsh K."/>
            <person name="Snowden K.C."/>
            <person name="Lin-Wang K."/>
            <person name="Brian L."/>
            <person name="Martinez-Sanchez M."/>
            <person name="Wang M."/>
            <person name="Ileperuma N."/>
            <person name="Macnee N."/>
            <person name="Campin R."/>
            <person name="McAtee P."/>
            <person name="Drummond R.S.M."/>
            <person name="Espley R.V."/>
            <person name="Ireland H.S."/>
            <person name="Wu R."/>
            <person name="Atkinson R.G."/>
            <person name="Karunairetnam S."/>
            <person name="Bulley S."/>
            <person name="Chunkath S."/>
            <person name="Hanley Z."/>
            <person name="Storey R."/>
            <person name="Thrimawithana A.H."/>
            <person name="Thomson S."/>
            <person name="David C."/>
            <person name="Testolin R."/>
            <person name="Huang H."/>
            <person name="Hellens R.P."/>
            <person name="Schaffer R.J."/>
        </authorList>
    </citation>
    <scope>NUCLEOTIDE SEQUENCE [LARGE SCALE GENOMIC DNA]</scope>
    <source>
        <strain evidence="9">cv. Red5</strain>
    </source>
</reference>
<dbReference type="SFLD" id="SFLDG01153">
    <property type="entry name" value="Main.4:_Theta-like"/>
    <property type="match status" value="1"/>
</dbReference>
<gene>
    <name evidence="8" type="ORF">CEY00_Acc16428</name>
</gene>
<protein>
    <recommendedName>
        <fullName evidence="2">glutathione transferase</fullName>
        <ecNumber evidence="2">2.5.1.18</ecNumber>
    </recommendedName>
</protein>
<dbReference type="Pfam" id="PF02798">
    <property type="entry name" value="GST_N"/>
    <property type="match status" value="1"/>
</dbReference>
<keyword evidence="9" id="KW-1185">Reference proteome</keyword>
<dbReference type="SUPFAM" id="SSF47616">
    <property type="entry name" value="GST C-terminal domain-like"/>
    <property type="match status" value="1"/>
</dbReference>
<dbReference type="EC" id="2.5.1.18" evidence="2"/>
<evidence type="ECO:0000259" key="7">
    <source>
        <dbReference type="PROSITE" id="PS50405"/>
    </source>
</evidence>
<dbReference type="InParanoid" id="A0A2R6QJ23"/>
<keyword evidence="3" id="KW-0216">Detoxification</keyword>
<evidence type="ECO:0000259" key="6">
    <source>
        <dbReference type="PROSITE" id="PS50404"/>
    </source>
</evidence>
<evidence type="ECO:0000256" key="2">
    <source>
        <dbReference type="ARBA" id="ARBA00012452"/>
    </source>
</evidence>
<dbReference type="FunCoup" id="A0A2R6QJ23">
    <property type="interactions" value="1628"/>
</dbReference>
<dbReference type="STRING" id="1590841.A0A2R6QJ23"/>
<dbReference type="PANTHER" id="PTHR44750">
    <property type="entry name" value="GLUTATHIONE S-TRANSFERASE T1-RELATED"/>
    <property type="match status" value="1"/>
</dbReference>
<dbReference type="Proteomes" id="UP000241394">
    <property type="component" value="Chromosome LG15"/>
</dbReference>
<dbReference type="Gramene" id="PSS09405">
    <property type="protein sequence ID" value="PSS09405"/>
    <property type="gene ID" value="CEY00_Acc16428"/>
</dbReference>
<dbReference type="InterPro" id="IPR036249">
    <property type="entry name" value="Thioredoxin-like_sf"/>
</dbReference>
<dbReference type="EMBL" id="NKQK01000015">
    <property type="protein sequence ID" value="PSS09405.1"/>
    <property type="molecule type" value="Genomic_DNA"/>
</dbReference>
<dbReference type="InterPro" id="IPR040079">
    <property type="entry name" value="Glutathione_S-Trfase"/>
</dbReference>
<organism evidence="8 9">
    <name type="scientific">Actinidia chinensis var. chinensis</name>
    <name type="common">Chinese soft-hair kiwi</name>
    <dbReference type="NCBI Taxonomy" id="1590841"/>
    <lineage>
        <taxon>Eukaryota</taxon>
        <taxon>Viridiplantae</taxon>
        <taxon>Streptophyta</taxon>
        <taxon>Embryophyta</taxon>
        <taxon>Tracheophyta</taxon>
        <taxon>Spermatophyta</taxon>
        <taxon>Magnoliopsida</taxon>
        <taxon>eudicotyledons</taxon>
        <taxon>Gunneridae</taxon>
        <taxon>Pentapetalae</taxon>
        <taxon>asterids</taxon>
        <taxon>Ericales</taxon>
        <taxon>Actinidiaceae</taxon>
        <taxon>Actinidia</taxon>
    </lineage>
</organism>
<evidence type="ECO:0000256" key="4">
    <source>
        <dbReference type="ARBA" id="ARBA00022679"/>
    </source>
</evidence>
<evidence type="ECO:0000256" key="5">
    <source>
        <dbReference type="ARBA" id="ARBA00047960"/>
    </source>
</evidence>
<dbReference type="PROSITE" id="PS50404">
    <property type="entry name" value="GST_NTER"/>
    <property type="match status" value="1"/>
</dbReference>
<dbReference type="GO" id="GO:0009407">
    <property type="term" value="P:toxin catabolic process"/>
    <property type="evidence" value="ECO:0007669"/>
    <property type="project" value="UniProtKB-ARBA"/>
</dbReference>
<name>A0A2R6QJ23_ACTCC</name>
<dbReference type="InterPro" id="IPR004045">
    <property type="entry name" value="Glutathione_S-Trfase_N"/>
</dbReference>
<sequence length="250" mass="28300">MRLQVYVDRMSQPSRAILIFCKVNGIDFEEIKVDLSKRQHRNPEFEEINPMRQVPAIVDGRFKLFESHAILRYLACAFPGIADHWYPSDLFKRAKIESVLDWHHSNLRRGAVAFVLNTTLGPALGLKLNPQAAVEGEKLLSASLEKIESIWLKGNGRFLLGSSQPSIADLSLVCELMQLEVVDEKNRNQILGPHKKVQRWIEDTKRATQPHFEEVHGILFKVKAKLQNQVLLGANTVTGSSTKTALHSKM</sequence>
<dbReference type="InterPro" id="IPR043377">
    <property type="entry name" value="GSTT1/2/3"/>
</dbReference>
<dbReference type="Pfam" id="PF13410">
    <property type="entry name" value="GST_C_2"/>
    <property type="match status" value="1"/>
</dbReference>
<dbReference type="InterPro" id="IPR040077">
    <property type="entry name" value="GST_C_Theta"/>
</dbReference>
<accession>A0A2R6QJ23</accession>
<keyword evidence="4 8" id="KW-0808">Transferase</keyword>
<proteinExistence type="inferred from homology"/>
<dbReference type="InterPro" id="IPR040075">
    <property type="entry name" value="GST_N_Theta"/>
</dbReference>
<dbReference type="FunFam" id="1.20.1050.10:FF:000039">
    <property type="entry name" value="Glutathione S-transferase theta-1"/>
    <property type="match status" value="1"/>
</dbReference>
<dbReference type="PANTHER" id="PTHR44750:SF1">
    <property type="entry name" value="GLUTATHIONE S-TRANSFERASE T1-RELATED"/>
    <property type="match status" value="1"/>
</dbReference>
<dbReference type="CDD" id="cd03183">
    <property type="entry name" value="GST_C_Theta"/>
    <property type="match status" value="1"/>
</dbReference>